<name>A0A0G1VYC4_9BACT</name>
<accession>A0A0G1VYC4</accession>
<protein>
    <submittedName>
        <fullName evidence="1">Uncharacterized protein</fullName>
    </submittedName>
</protein>
<evidence type="ECO:0000313" key="2">
    <source>
        <dbReference type="Proteomes" id="UP000034588"/>
    </source>
</evidence>
<dbReference type="Proteomes" id="UP000034588">
    <property type="component" value="Unassembled WGS sequence"/>
</dbReference>
<reference evidence="1 2" key="1">
    <citation type="journal article" date="2015" name="Nature">
        <title>rRNA introns, odd ribosomes, and small enigmatic genomes across a large radiation of phyla.</title>
        <authorList>
            <person name="Brown C.T."/>
            <person name="Hug L.A."/>
            <person name="Thomas B.C."/>
            <person name="Sharon I."/>
            <person name="Castelle C.J."/>
            <person name="Singh A."/>
            <person name="Wilkins M.J."/>
            <person name="Williams K.H."/>
            <person name="Banfield J.F."/>
        </authorList>
    </citation>
    <scope>NUCLEOTIDE SEQUENCE [LARGE SCALE GENOMIC DNA]</scope>
</reference>
<proteinExistence type="predicted"/>
<dbReference type="AlphaFoldDB" id="A0A0G1VYC4"/>
<gene>
    <name evidence="1" type="ORF">UY48_C0018G0012</name>
</gene>
<organism evidence="1 2">
    <name type="scientific">Candidatus Gottesmanbacteria bacterium GW2011_GWB1_49_7</name>
    <dbReference type="NCBI Taxonomy" id="1618448"/>
    <lineage>
        <taxon>Bacteria</taxon>
        <taxon>Candidatus Gottesmaniibacteriota</taxon>
    </lineage>
</organism>
<evidence type="ECO:0000313" key="1">
    <source>
        <dbReference type="EMBL" id="KKW11478.1"/>
    </source>
</evidence>
<sequence length="90" mass="10245">MDRDMAIKWFKEIQGGDGVDRTKFPDEIKGEIAKKFWNDSLFSYGIEYGVLISLIQIYGITGDDLRGIGARAEKGYARLSVHNALYKRRA</sequence>
<dbReference type="EMBL" id="LCQD01000018">
    <property type="protein sequence ID" value="KKW11478.1"/>
    <property type="molecule type" value="Genomic_DNA"/>
</dbReference>
<comment type="caution">
    <text evidence="1">The sequence shown here is derived from an EMBL/GenBank/DDBJ whole genome shotgun (WGS) entry which is preliminary data.</text>
</comment>